<feature type="compositionally biased region" description="Polar residues" evidence="2">
    <location>
        <begin position="1336"/>
        <end position="1345"/>
    </location>
</feature>
<evidence type="ECO:0000256" key="1">
    <source>
        <dbReference type="SAM" id="Coils"/>
    </source>
</evidence>
<feature type="compositionally biased region" description="Basic and acidic residues" evidence="2">
    <location>
        <begin position="297"/>
        <end position="306"/>
    </location>
</feature>
<feature type="compositionally biased region" description="Basic and acidic residues" evidence="2">
    <location>
        <begin position="213"/>
        <end position="224"/>
    </location>
</feature>
<dbReference type="InterPro" id="IPR001005">
    <property type="entry name" value="SANT/Myb"/>
</dbReference>
<dbReference type="InterPro" id="IPR009057">
    <property type="entry name" value="Homeodomain-like_sf"/>
</dbReference>
<reference evidence="6 7" key="1">
    <citation type="journal article" date="2021" name="Nat. Plants">
        <title>The Taxus genome provides insights into paclitaxel biosynthesis.</title>
        <authorList>
            <person name="Xiong X."/>
            <person name="Gou J."/>
            <person name="Liao Q."/>
            <person name="Li Y."/>
            <person name="Zhou Q."/>
            <person name="Bi G."/>
            <person name="Li C."/>
            <person name="Du R."/>
            <person name="Wang X."/>
            <person name="Sun T."/>
            <person name="Guo L."/>
            <person name="Liang H."/>
            <person name="Lu P."/>
            <person name="Wu Y."/>
            <person name="Zhang Z."/>
            <person name="Ro D.K."/>
            <person name="Shang Y."/>
            <person name="Huang S."/>
            <person name="Yan J."/>
        </authorList>
    </citation>
    <scope>NUCLEOTIDE SEQUENCE [LARGE SCALE GENOMIC DNA]</scope>
    <source>
        <strain evidence="6">Ta-2019</strain>
    </source>
</reference>
<dbReference type="PANTHER" id="PTHR47340:SF1">
    <property type="entry name" value="DUPLICATED HOMEODOMAIN-LIKE SUPERFAMILY PROTEIN"/>
    <property type="match status" value="1"/>
</dbReference>
<feature type="compositionally biased region" description="Basic and acidic residues" evidence="2">
    <location>
        <begin position="32"/>
        <end position="44"/>
    </location>
</feature>
<dbReference type="EMBL" id="JAHRHJ020000007">
    <property type="protein sequence ID" value="KAH9310124.1"/>
    <property type="molecule type" value="Genomic_DNA"/>
</dbReference>
<feature type="domain" description="SANT" evidence="4">
    <location>
        <begin position="1362"/>
        <end position="1413"/>
    </location>
</feature>
<keyword evidence="7" id="KW-1185">Reference proteome</keyword>
<feature type="coiled-coil region" evidence="1">
    <location>
        <begin position="459"/>
        <end position="486"/>
    </location>
</feature>
<feature type="compositionally biased region" description="Low complexity" evidence="2">
    <location>
        <begin position="1319"/>
        <end position="1329"/>
    </location>
</feature>
<dbReference type="SMART" id="SM00717">
    <property type="entry name" value="SANT"/>
    <property type="match status" value="3"/>
</dbReference>
<feature type="domain" description="SANT" evidence="4">
    <location>
        <begin position="1028"/>
        <end position="1079"/>
    </location>
</feature>
<feature type="region of interest" description="Disordered" evidence="2">
    <location>
        <begin position="1545"/>
        <end position="1569"/>
    </location>
</feature>
<feature type="region of interest" description="Disordered" evidence="2">
    <location>
        <begin position="1317"/>
        <end position="1370"/>
    </location>
</feature>
<dbReference type="Gene3D" id="1.10.10.60">
    <property type="entry name" value="Homeodomain-like"/>
    <property type="match status" value="1"/>
</dbReference>
<feature type="compositionally biased region" description="Basic and acidic residues" evidence="2">
    <location>
        <begin position="1358"/>
        <end position="1370"/>
    </location>
</feature>
<comment type="caution">
    <text evidence="6">The sequence shown here is derived from an EMBL/GenBank/DDBJ whole genome shotgun (WGS) entry which is preliminary data.</text>
</comment>
<evidence type="ECO:0000259" key="5">
    <source>
        <dbReference type="PROSITE" id="PS51294"/>
    </source>
</evidence>
<name>A0AA38FVH4_TAXCH</name>
<dbReference type="InterPro" id="IPR017884">
    <property type="entry name" value="SANT_dom"/>
</dbReference>
<dbReference type="SUPFAM" id="SSF46689">
    <property type="entry name" value="Homeodomain-like"/>
    <property type="match status" value="3"/>
</dbReference>
<dbReference type="PROSITE" id="PS51293">
    <property type="entry name" value="SANT"/>
    <property type="match status" value="3"/>
</dbReference>
<feature type="region of interest" description="Disordered" evidence="2">
    <location>
        <begin position="285"/>
        <end position="321"/>
    </location>
</feature>
<evidence type="ECO:0000313" key="7">
    <source>
        <dbReference type="Proteomes" id="UP000824469"/>
    </source>
</evidence>
<feature type="region of interest" description="Disordered" evidence="2">
    <location>
        <begin position="980"/>
        <end position="1001"/>
    </location>
</feature>
<gene>
    <name evidence="6" type="ORF">KI387_038035</name>
</gene>
<sequence>MSSSDRPDGQSGTPRELFSMPRDYSFSCMSESGKDKRREKDGFPRRFSSTVSLDGASAGVPPVKRRGGGGEFVYSGRPGGTSCNGWHDDVVSRSKSFTEPGTHGGNSTGRVAPLSPRLEISGADGSPSPKDLDGHRYFKPGSPLFTHSRISSLTQASHPSYSGKVIVAREHSRCSEWDYPYKADMDYREKIWGRSDLHKRAGSSYEPATTLSVHKDSEGRREQEGNGGSGDSTGGSSYHIRSYQEWRQGDRMASSTMPVRTHVSTNGYRKESGARVQGFSDVLGSWHSSPLSSPVDHMADGGRDDGSQTSPRKRPRLGWGQGLAKYEKKITGGADDSLGAKGRGISCSDEISSCMESPHQGIGRVQTISSAKVVSDGTGNPCFEVNKDIHAMQLEQKIGSPRKDSIIEKNKEFRSIAASETVRLECCQSLDASMESKECESPETLVQVQPQVMVPVRSKASILQRLEKLEFELELTEKELAKFQVHSGDHLFSENDPIIPDTRNSEAVQHSVHAIEHKDGVGEVLHAPEVGVPENVVTDEQRERPFSEICETSLCEFAVTSKVDSKLHVSSEARCPSHYSMHTASAIAKGDDGLVEVNGCNLQGSLLKEGSLSAASFSELDRMTGVAHSKEINSDSLLMNGEAQLGSIYGDLGKKDISKCCRILYNQNLEQAKHASHILASLLPNSEFKAGGVSVGKCKQAQSQEESRESTLKIKQQLQNMLLQKKIFLRFSERVLSFKYRALRETWKREQAGVCQWIDRTESVKKLDVERKNGTLVPTQRTSHRLRLSVSGIVKVDAVSDEVHTMQKLMAEPSGGCQRPHLKMPSQIVDEKERIIQRFVSNNALIEDPVAFEQERKTINPWSPEEKRIFLEKFFLFNKNFQKIASFIEHKTVADCIEFYYRNQKSEEFEMMRRRQQLKNRRDYSRPFSYLVNTTPPNSRRREISTSCGDKLSIPSTMALHNEDGRASCRNLSKNVQSNRIAPVDSNSLENPPGNSSGSVIGRNITTEESNTIKAVQISHSPRSIMEEFDSQWTDNERQLFVFALRMFGKDFKNISQHVSTKSEEQCKAFFSKTRKRLGLDQVLETFEMTIHENLEQAEGHGEDLNTRASVEHSADIDQIPTDNEDANGASVSECSPFESAAGLGMVSAKTTEEPLIMEFINTGNNEEIQNMEDDSPVASIPEVKDCFPEKSQEKVPPNDIGEQIESSELKNLVLLTETQCVPKEEKMDHLAKLTDPVSEPETEVENVDNTTLQQEVHRDEQLPDFISSKFEVKNETQVSVSTVDASERAAVEETDLQADSVNQTIQECQTLQECPDVTQTSHSSSSQTNFEPAVSNLSTPTCTAQPRARGNPNGGESKPRREATSWTQDEKEKFVEIIRKHGRDWSLLQENLPAKSLTQIKTYFQNSKAKLGFTAAEGTQSRTVANKKLKIDDCDSTNTFSRLAHHKTASLSEESVLKPDQTVNGGVNTMLGIPGSDSLSFTFFGKGTWQTEDPTVFNGVQKIFQQMYPNGYTQQSVTSSGQFPVLQSSALPVIMGSGFHQSQNLGMQQSLPHSTSSNSQSVNPQQTQQIAGLAQLQSTSASCDLQSQILNQIKQQKITSQVIPNTQQDYQNQGIQKLQKLIMQQQAVYSFQQNVSTSVLQQQQSPQSQVILQQQNQQQHTSQNSHHIQHAINQNLHYLQQQSPIQALGPQAAVASQQLSSNHLK</sequence>
<dbReference type="InterPro" id="IPR017930">
    <property type="entry name" value="Myb_dom"/>
</dbReference>
<evidence type="ECO:0000259" key="3">
    <source>
        <dbReference type="PROSITE" id="PS50090"/>
    </source>
</evidence>
<dbReference type="PANTHER" id="PTHR47340">
    <property type="entry name" value="DUPLICATED HOMEODOMAIN-LIKE SUPERFAMILY PROTEIN"/>
    <property type="match status" value="1"/>
</dbReference>
<dbReference type="PROSITE" id="PS50090">
    <property type="entry name" value="MYB_LIKE"/>
    <property type="match status" value="1"/>
</dbReference>
<evidence type="ECO:0000256" key="2">
    <source>
        <dbReference type="SAM" id="MobiDB-lite"/>
    </source>
</evidence>
<dbReference type="Proteomes" id="UP000824469">
    <property type="component" value="Unassembled WGS sequence"/>
</dbReference>
<organism evidence="6 7">
    <name type="scientific">Taxus chinensis</name>
    <name type="common">Chinese yew</name>
    <name type="synonym">Taxus wallichiana var. chinensis</name>
    <dbReference type="NCBI Taxonomy" id="29808"/>
    <lineage>
        <taxon>Eukaryota</taxon>
        <taxon>Viridiplantae</taxon>
        <taxon>Streptophyta</taxon>
        <taxon>Embryophyta</taxon>
        <taxon>Tracheophyta</taxon>
        <taxon>Spermatophyta</taxon>
        <taxon>Pinopsida</taxon>
        <taxon>Pinidae</taxon>
        <taxon>Conifers II</taxon>
        <taxon>Cupressales</taxon>
        <taxon>Taxaceae</taxon>
        <taxon>Taxus</taxon>
    </lineage>
</organism>
<feature type="non-terminal residue" evidence="6">
    <location>
        <position position="1"/>
    </location>
</feature>
<evidence type="ECO:0000313" key="6">
    <source>
        <dbReference type="EMBL" id="KAH9310124.1"/>
    </source>
</evidence>
<dbReference type="Pfam" id="PF00249">
    <property type="entry name" value="Myb_DNA-binding"/>
    <property type="match status" value="3"/>
</dbReference>
<feature type="region of interest" description="Disordered" evidence="2">
    <location>
        <begin position="198"/>
        <end position="238"/>
    </location>
</feature>
<feature type="domain" description="Myb-like" evidence="3">
    <location>
        <begin position="1359"/>
        <end position="1409"/>
    </location>
</feature>
<dbReference type="Gene3D" id="1.20.58.1880">
    <property type="match status" value="2"/>
</dbReference>
<feature type="domain" description="SANT" evidence="4">
    <location>
        <begin position="857"/>
        <end position="908"/>
    </location>
</feature>
<feature type="region of interest" description="Disordered" evidence="2">
    <location>
        <begin position="1"/>
        <end position="114"/>
    </location>
</feature>
<accession>A0AA38FVH4</accession>
<proteinExistence type="predicted"/>
<feature type="domain" description="HTH myb-type" evidence="5">
    <location>
        <begin position="1359"/>
        <end position="1413"/>
    </location>
</feature>
<dbReference type="OMA" id="EEFDSQW"/>
<dbReference type="CDD" id="cd00167">
    <property type="entry name" value="SANT"/>
    <property type="match status" value="2"/>
</dbReference>
<dbReference type="PROSITE" id="PS51294">
    <property type="entry name" value="HTH_MYB"/>
    <property type="match status" value="1"/>
</dbReference>
<keyword evidence="1" id="KW-0175">Coiled coil</keyword>
<protein>
    <submittedName>
        <fullName evidence="6">Uncharacterized protein</fullName>
    </submittedName>
</protein>
<evidence type="ECO:0000259" key="4">
    <source>
        <dbReference type="PROSITE" id="PS51293"/>
    </source>
</evidence>